<dbReference type="AlphaFoldDB" id="A0A0W0YWA5"/>
<dbReference type="OrthoDB" id="5648646at2"/>
<dbReference type="EMBL" id="LNYX01000034">
    <property type="protein sequence ID" value="KTD61181.1"/>
    <property type="molecule type" value="Genomic_DNA"/>
</dbReference>
<gene>
    <name evidence="1" type="ORF">Lspi_2801</name>
</gene>
<name>A0A0W0YWA5_LEGSP</name>
<sequence>MQIQPVHPVEVFLKCNDLETAGNLVELSEQEMILTCTEFLDRNSPVTFHAKYFWGEAIVHQINYSRYLFTYILSIEQIKYRPGLVVNTKL</sequence>
<reference evidence="1 2" key="1">
    <citation type="submission" date="2015-11" db="EMBL/GenBank/DDBJ databases">
        <title>Genomic analysis of 38 Legionella species identifies large and diverse effector repertoires.</title>
        <authorList>
            <person name="Burstein D."/>
            <person name="Amaro F."/>
            <person name="Zusman T."/>
            <person name="Lifshitz Z."/>
            <person name="Cohen O."/>
            <person name="Gilbert J.A."/>
            <person name="Pupko T."/>
            <person name="Shuman H.A."/>
            <person name="Segal G."/>
        </authorList>
    </citation>
    <scope>NUCLEOTIDE SEQUENCE [LARGE SCALE GENOMIC DNA]</scope>
    <source>
        <strain evidence="1 2">Mt.St.Helens-9</strain>
    </source>
</reference>
<organism evidence="1 2">
    <name type="scientific">Legionella spiritensis</name>
    <dbReference type="NCBI Taxonomy" id="452"/>
    <lineage>
        <taxon>Bacteria</taxon>
        <taxon>Pseudomonadati</taxon>
        <taxon>Pseudomonadota</taxon>
        <taxon>Gammaproteobacteria</taxon>
        <taxon>Legionellales</taxon>
        <taxon>Legionellaceae</taxon>
        <taxon>Legionella</taxon>
    </lineage>
</organism>
<dbReference type="RefSeq" id="WP_058484709.1">
    <property type="nucleotide sequence ID" value="NZ_CAAAII010000004.1"/>
</dbReference>
<evidence type="ECO:0000313" key="2">
    <source>
        <dbReference type="Proteomes" id="UP000054877"/>
    </source>
</evidence>
<proteinExistence type="predicted"/>
<evidence type="ECO:0000313" key="1">
    <source>
        <dbReference type="EMBL" id="KTD61181.1"/>
    </source>
</evidence>
<accession>A0A0W0YWA5</accession>
<dbReference type="PATRIC" id="fig|452.5.peg.3102"/>
<comment type="caution">
    <text evidence="1">The sequence shown here is derived from an EMBL/GenBank/DDBJ whole genome shotgun (WGS) entry which is preliminary data.</text>
</comment>
<dbReference type="Proteomes" id="UP000054877">
    <property type="component" value="Unassembled WGS sequence"/>
</dbReference>
<keyword evidence="2" id="KW-1185">Reference proteome</keyword>
<protein>
    <submittedName>
        <fullName evidence="1">Uncharacterized protein</fullName>
    </submittedName>
</protein>